<gene>
    <name evidence="3" type="ORF">ARC20_07720</name>
</gene>
<protein>
    <recommendedName>
        <fullName evidence="2">AB hydrolase-1 domain-containing protein</fullName>
    </recommendedName>
</protein>
<evidence type="ECO:0000313" key="4">
    <source>
        <dbReference type="Proteomes" id="UP000051802"/>
    </source>
</evidence>
<dbReference type="OrthoDB" id="5380819at2"/>
<dbReference type="PANTHER" id="PTHR43798:SF31">
    <property type="entry name" value="AB HYDROLASE SUPERFAMILY PROTEIN YCLE"/>
    <property type="match status" value="1"/>
</dbReference>
<keyword evidence="1" id="KW-0378">Hydrolase</keyword>
<dbReference type="RefSeq" id="WP_057645993.1">
    <property type="nucleotide sequence ID" value="NZ_LLXU01000064.1"/>
</dbReference>
<dbReference type="EMBL" id="LLXU01000064">
    <property type="protein sequence ID" value="KRG45269.1"/>
    <property type="molecule type" value="Genomic_DNA"/>
</dbReference>
<proteinExistence type="predicted"/>
<dbReference type="InterPro" id="IPR050266">
    <property type="entry name" value="AB_hydrolase_sf"/>
</dbReference>
<name>A0A0R0AJR6_9GAMM</name>
<evidence type="ECO:0000259" key="2">
    <source>
        <dbReference type="Pfam" id="PF00561"/>
    </source>
</evidence>
<accession>A0A0R0AJR6</accession>
<dbReference type="GO" id="GO:0016787">
    <property type="term" value="F:hydrolase activity"/>
    <property type="evidence" value="ECO:0007669"/>
    <property type="project" value="UniProtKB-KW"/>
</dbReference>
<dbReference type="AlphaFoldDB" id="A0A0R0AJR6"/>
<evidence type="ECO:0000256" key="1">
    <source>
        <dbReference type="ARBA" id="ARBA00022801"/>
    </source>
</evidence>
<dbReference type="STRING" id="676599.ARC20_07720"/>
<dbReference type="SUPFAM" id="SSF53474">
    <property type="entry name" value="alpha/beta-Hydrolases"/>
    <property type="match status" value="1"/>
</dbReference>
<dbReference type="Gene3D" id="3.40.50.1820">
    <property type="entry name" value="alpha/beta hydrolase"/>
    <property type="match status" value="1"/>
</dbReference>
<dbReference type="InterPro" id="IPR029058">
    <property type="entry name" value="AB_hydrolase_fold"/>
</dbReference>
<organism evidence="3 4">
    <name type="scientific">Stenotrophomonas panacihumi</name>
    <dbReference type="NCBI Taxonomy" id="676599"/>
    <lineage>
        <taxon>Bacteria</taxon>
        <taxon>Pseudomonadati</taxon>
        <taxon>Pseudomonadota</taxon>
        <taxon>Gammaproteobacteria</taxon>
        <taxon>Lysobacterales</taxon>
        <taxon>Lysobacteraceae</taxon>
        <taxon>Stenotrophomonas</taxon>
    </lineage>
</organism>
<feature type="domain" description="AB hydrolase-1" evidence="2">
    <location>
        <begin position="5"/>
        <end position="137"/>
    </location>
</feature>
<sequence>MSDVPFVLVHGLIGTLQHDEVLRHFPADTLAPPLLGYGPHAGVDIHDVHLERQAEHLHACITAAFGHRPVVLVGHSVGGVVAALYALRHPARVAHLVSVEGNFTLRDAFWSSRVAQMTPQAADDMLLDIRQDPVGWLAGSGVAGAERMADLAMRLLDDQPASTIRAMARSVVEITGQPAYLQRLHDLMHDVPVHLLAGERTREGWDVPDWAIAMAASFVELPDMGHMMMLEDAPAFAAAVRACCRSLGAPLPA</sequence>
<dbReference type="PANTHER" id="PTHR43798">
    <property type="entry name" value="MONOACYLGLYCEROL LIPASE"/>
    <property type="match status" value="1"/>
</dbReference>
<comment type="caution">
    <text evidence="3">The sequence shown here is derived from an EMBL/GenBank/DDBJ whole genome shotgun (WGS) entry which is preliminary data.</text>
</comment>
<dbReference type="InterPro" id="IPR000073">
    <property type="entry name" value="AB_hydrolase_1"/>
</dbReference>
<reference evidence="3 4" key="1">
    <citation type="submission" date="2015-10" db="EMBL/GenBank/DDBJ databases">
        <title>Genome sequencing and analysis of members of genus Stenotrophomonas.</title>
        <authorList>
            <person name="Patil P.P."/>
            <person name="Midha S."/>
            <person name="Patil P.B."/>
        </authorList>
    </citation>
    <scope>NUCLEOTIDE SEQUENCE [LARGE SCALE GENOMIC DNA]</scope>
    <source>
        <strain evidence="3 4">JCM 16536</strain>
    </source>
</reference>
<dbReference type="Proteomes" id="UP000051802">
    <property type="component" value="Unassembled WGS sequence"/>
</dbReference>
<dbReference type="GO" id="GO:0016020">
    <property type="term" value="C:membrane"/>
    <property type="evidence" value="ECO:0007669"/>
    <property type="project" value="TreeGrafter"/>
</dbReference>
<evidence type="ECO:0000313" key="3">
    <source>
        <dbReference type="EMBL" id="KRG45269.1"/>
    </source>
</evidence>
<keyword evidence="4" id="KW-1185">Reference proteome</keyword>
<dbReference type="Pfam" id="PF00561">
    <property type="entry name" value="Abhydrolase_1"/>
    <property type="match status" value="1"/>
</dbReference>